<dbReference type="PANTHER" id="PTHR48228:SF5">
    <property type="entry name" value="ALPHA-METHYLACYL-COA RACEMASE"/>
    <property type="match status" value="1"/>
</dbReference>
<dbReference type="InterPro" id="IPR003673">
    <property type="entry name" value="CoA-Trfase_fam_III"/>
</dbReference>
<reference evidence="1" key="1">
    <citation type="journal article" date="2020" name="mSystems">
        <title>Genome- and Community-Level Interaction Insights into Carbon Utilization and Element Cycling Functions of Hydrothermarchaeota in Hydrothermal Sediment.</title>
        <authorList>
            <person name="Zhou Z."/>
            <person name="Liu Y."/>
            <person name="Xu W."/>
            <person name="Pan J."/>
            <person name="Luo Z.H."/>
            <person name="Li M."/>
        </authorList>
    </citation>
    <scope>NUCLEOTIDE SEQUENCE [LARGE SCALE GENOMIC DNA]</scope>
    <source>
        <strain evidence="1">SpSt-769</strain>
    </source>
</reference>
<gene>
    <name evidence="1" type="ORF">ENV54_09065</name>
</gene>
<dbReference type="InterPro" id="IPR044855">
    <property type="entry name" value="CoA-Trfase_III_dom3_sf"/>
</dbReference>
<sequence>MALALSGVRALDLSMNLPGPYMTWLMALLGAEVVKVENPEGGDYARVLAGRKNSPYFNAVNRNKKSLALNLKHPKGRDIFLKLLDHYDVVVEGFRPGTMERFGLGYHDVCKVNPRIIYVSISGYGQDGPYRMRAGHDINYLALAGILGMTGSRDGDLALSGIQVADLAGGSLMALVGLLAALFQRERTGEGQFVDTSMFHGSFSLATMVFAGVDQGLEEPLPGKMLLNGRFPCYGLYRTSDGAYMSLGALEFKFWENFCRAVGREDLVPEQFGGPETVAALQEIFASRSRADWIEFLKDVDACCEPVLTLDEAAESELVAAVGMVHRRADGRVLGSPLRLSKSPALEDTPAPALGEHSREVLSQLGLKTDDLDELARQGIIC</sequence>
<organism evidence="1">
    <name type="scientific">Desulfomonile tiedjei</name>
    <dbReference type="NCBI Taxonomy" id="2358"/>
    <lineage>
        <taxon>Bacteria</taxon>
        <taxon>Pseudomonadati</taxon>
        <taxon>Thermodesulfobacteriota</taxon>
        <taxon>Desulfomonilia</taxon>
        <taxon>Desulfomonilales</taxon>
        <taxon>Desulfomonilaceae</taxon>
        <taxon>Desulfomonile</taxon>
    </lineage>
</organism>
<protein>
    <submittedName>
        <fullName evidence="1">CoA transferase</fullName>
    </submittedName>
</protein>
<dbReference type="Gene3D" id="3.30.1540.10">
    <property type="entry name" value="formyl-coa transferase, domain 3"/>
    <property type="match status" value="1"/>
</dbReference>
<dbReference type="Gene3D" id="3.40.50.10540">
    <property type="entry name" value="Crotonobetainyl-coa:carnitine coa-transferase, domain 1"/>
    <property type="match status" value="1"/>
</dbReference>
<dbReference type="EMBL" id="DTGT01000284">
    <property type="protein sequence ID" value="HGH61432.1"/>
    <property type="molecule type" value="Genomic_DNA"/>
</dbReference>
<dbReference type="Pfam" id="PF02515">
    <property type="entry name" value="CoA_transf_3"/>
    <property type="match status" value="1"/>
</dbReference>
<dbReference type="InterPro" id="IPR023606">
    <property type="entry name" value="CoA-Trfase_III_dom_1_sf"/>
</dbReference>
<dbReference type="AlphaFoldDB" id="A0A7C4EUN8"/>
<accession>A0A7C4EUN8</accession>
<dbReference type="SUPFAM" id="SSF89796">
    <property type="entry name" value="CoA-transferase family III (CaiB/BaiF)"/>
    <property type="match status" value="1"/>
</dbReference>
<dbReference type="InterPro" id="IPR050509">
    <property type="entry name" value="CoA-transferase_III"/>
</dbReference>
<comment type="caution">
    <text evidence="1">The sequence shown here is derived from an EMBL/GenBank/DDBJ whole genome shotgun (WGS) entry which is preliminary data.</text>
</comment>
<proteinExistence type="predicted"/>
<dbReference type="GO" id="GO:0016740">
    <property type="term" value="F:transferase activity"/>
    <property type="evidence" value="ECO:0007669"/>
    <property type="project" value="UniProtKB-KW"/>
</dbReference>
<name>A0A7C4EUN8_9BACT</name>
<dbReference type="PANTHER" id="PTHR48228">
    <property type="entry name" value="SUCCINYL-COA--D-CITRAMALATE COA-TRANSFERASE"/>
    <property type="match status" value="1"/>
</dbReference>
<keyword evidence="1" id="KW-0808">Transferase</keyword>
<evidence type="ECO:0000313" key="1">
    <source>
        <dbReference type="EMBL" id="HGH61432.1"/>
    </source>
</evidence>